<dbReference type="EMBL" id="GG738907">
    <property type="protein sequence ID" value="EFC38420.1"/>
    <property type="molecule type" value="Genomic_DNA"/>
</dbReference>
<dbReference type="Gene3D" id="3.80.10.10">
    <property type="entry name" value="Ribonuclease Inhibitor"/>
    <property type="match status" value="1"/>
</dbReference>
<dbReference type="InterPro" id="IPR032675">
    <property type="entry name" value="LRR_dom_sf"/>
</dbReference>
<evidence type="ECO:0000313" key="2">
    <source>
        <dbReference type="Proteomes" id="UP000006671"/>
    </source>
</evidence>
<gene>
    <name evidence="1" type="ORF">NAEGRDRAFT_73705</name>
</gene>
<dbReference type="GeneID" id="8858332"/>
<dbReference type="InParanoid" id="D2VXD3"/>
<dbReference type="RefSeq" id="XP_002671164.1">
    <property type="nucleotide sequence ID" value="XM_002671118.1"/>
</dbReference>
<dbReference type="VEuPathDB" id="AmoebaDB:NAEGRDRAFT_73705"/>
<dbReference type="PANTHER" id="PTHR46282">
    <property type="entry name" value="LEUCINE-RICH MELANOCYTE DIFFERENTIATION-ASSOCIATED PROTEIN"/>
    <property type="match status" value="1"/>
</dbReference>
<keyword evidence="2" id="KW-1185">Reference proteome</keyword>
<protein>
    <submittedName>
        <fullName evidence="1">Predicted protein</fullName>
    </submittedName>
</protein>
<proteinExistence type="predicted"/>
<evidence type="ECO:0000313" key="1">
    <source>
        <dbReference type="EMBL" id="EFC38420.1"/>
    </source>
</evidence>
<name>D2VXD3_NAEGR</name>
<accession>D2VXD3</accession>
<dbReference type="KEGG" id="ngr:NAEGRDRAFT_73705"/>
<dbReference type="PANTHER" id="PTHR46282:SF1">
    <property type="entry name" value="LEUCINE-RICH REPEAT-CONTAINING PROTEIN 72-LIKE"/>
    <property type="match status" value="1"/>
</dbReference>
<organism evidence="2">
    <name type="scientific">Naegleria gruberi</name>
    <name type="common">Amoeba</name>
    <dbReference type="NCBI Taxonomy" id="5762"/>
    <lineage>
        <taxon>Eukaryota</taxon>
        <taxon>Discoba</taxon>
        <taxon>Heterolobosea</taxon>
        <taxon>Tetramitia</taxon>
        <taxon>Eutetramitia</taxon>
        <taxon>Vahlkampfiidae</taxon>
        <taxon>Naegleria</taxon>
    </lineage>
</organism>
<dbReference type="eggNOG" id="KOG1644">
    <property type="taxonomic scope" value="Eukaryota"/>
</dbReference>
<dbReference type="InterPro" id="IPR043313">
    <property type="entry name" value="LRMDA"/>
</dbReference>
<dbReference type="AlphaFoldDB" id="D2VXD3"/>
<dbReference type="Proteomes" id="UP000006671">
    <property type="component" value="Unassembled WGS sequence"/>
</dbReference>
<reference evidence="1 2" key="1">
    <citation type="journal article" date="2010" name="Cell">
        <title>The genome of Naegleria gruberi illuminates early eukaryotic versatility.</title>
        <authorList>
            <person name="Fritz-Laylin L.K."/>
            <person name="Prochnik S.E."/>
            <person name="Ginger M.L."/>
            <person name="Dacks J.B."/>
            <person name="Carpenter M.L."/>
            <person name="Field M.C."/>
            <person name="Kuo A."/>
            <person name="Paredez A."/>
            <person name="Chapman J."/>
            <person name="Pham J."/>
            <person name="Shu S."/>
            <person name="Neupane R."/>
            <person name="Cipriano M."/>
            <person name="Mancuso J."/>
            <person name="Tu H."/>
            <person name="Salamov A."/>
            <person name="Lindquist E."/>
            <person name="Shapiro H."/>
            <person name="Lucas S."/>
            <person name="Grigoriev I.V."/>
            <person name="Cande W.Z."/>
            <person name="Fulton C."/>
            <person name="Rokhsar D.S."/>
            <person name="Dawson S.C."/>
        </authorList>
    </citation>
    <scope>NUCLEOTIDE SEQUENCE [LARGE SCALE GENOMIC DNA]</scope>
    <source>
        <strain evidence="1 2">NEG-M</strain>
    </source>
</reference>
<dbReference type="OrthoDB" id="10251250at2759"/>
<dbReference type="STRING" id="5762.D2VXD3"/>
<sequence>MGKPLPNLELLWVNSNNITNLSAFIERVKVVCPNLQYFSMMANKACPNFFVGGTPELYQDYRHFVISRLPKLKVLDQNNVTDEERQQALQHYANLKIQPTTNTVTSNHLNRPSI</sequence>
<dbReference type="SUPFAM" id="SSF52058">
    <property type="entry name" value="L domain-like"/>
    <property type="match status" value="1"/>
</dbReference>